<evidence type="ECO:0000313" key="3">
    <source>
        <dbReference type="Proteomes" id="UP001619887"/>
    </source>
</evidence>
<protein>
    <submittedName>
        <fullName evidence="2">Uncharacterized protein</fullName>
    </submittedName>
</protein>
<proteinExistence type="predicted"/>
<dbReference type="AlphaFoldDB" id="A0ABD2GZE5"/>
<reference evidence="2 3" key="2">
    <citation type="journal article" date="2024" name="G3 (Bethesda)">
        <title>The genome of the cryopelagic Antarctic bald notothen, Trematomus borchgrevinki.</title>
        <authorList>
            <person name="Rayamajhi N."/>
            <person name="Rivera-Colon A.G."/>
            <person name="Minhas B.F."/>
            <person name="Cheng C.C."/>
            <person name="Catchen J.M."/>
        </authorList>
    </citation>
    <scope>NUCLEOTIDE SEQUENCE [LARGE SCALE GENOMIC DNA]</scope>
    <source>
        <strain evidence="2">AGRC-2024</strain>
    </source>
</reference>
<dbReference type="Proteomes" id="UP001619887">
    <property type="component" value="Unassembled WGS sequence"/>
</dbReference>
<accession>A0ABD2GZE5</accession>
<reference evidence="2 3" key="1">
    <citation type="journal article" date="2022" name="G3 (Bethesda)">
        <title>Evaluating Illumina-, Nanopore-, and PacBio-based genome assembly strategies with the bald notothen, Trematomus borchgrevinki.</title>
        <authorList>
            <person name="Rayamajhi N."/>
            <person name="Cheng C.C."/>
            <person name="Catchen J.M."/>
        </authorList>
    </citation>
    <scope>NUCLEOTIDE SEQUENCE [LARGE SCALE GENOMIC DNA]</scope>
    <source>
        <strain evidence="2">AGRC-2024</strain>
    </source>
</reference>
<keyword evidence="3" id="KW-1185">Reference proteome</keyword>
<organism evidence="2 3">
    <name type="scientific">Pagothenia borchgrevinki</name>
    <name type="common">Bald rockcod</name>
    <name type="synonym">Trematomus borchgrevinki</name>
    <dbReference type="NCBI Taxonomy" id="8213"/>
    <lineage>
        <taxon>Eukaryota</taxon>
        <taxon>Metazoa</taxon>
        <taxon>Chordata</taxon>
        <taxon>Craniata</taxon>
        <taxon>Vertebrata</taxon>
        <taxon>Euteleostomi</taxon>
        <taxon>Actinopterygii</taxon>
        <taxon>Neopterygii</taxon>
        <taxon>Teleostei</taxon>
        <taxon>Neoteleostei</taxon>
        <taxon>Acanthomorphata</taxon>
        <taxon>Eupercaria</taxon>
        <taxon>Perciformes</taxon>
        <taxon>Notothenioidei</taxon>
        <taxon>Nototheniidae</taxon>
        <taxon>Pagothenia</taxon>
    </lineage>
</organism>
<gene>
    <name evidence="2" type="ORF">OYC64_011300</name>
</gene>
<dbReference type="EMBL" id="JBIYXZ010002074">
    <property type="protein sequence ID" value="KAL3059346.1"/>
    <property type="molecule type" value="Genomic_DNA"/>
</dbReference>
<comment type="caution">
    <text evidence="2">The sequence shown here is derived from an EMBL/GenBank/DDBJ whole genome shotgun (WGS) entry which is preliminary data.</text>
</comment>
<sequence length="99" mass="11386">MWATLNQDVKEESEVPVLREEEEEKEASSLEFNHKKNPPLHFYPESKIPPKSSSSVLFPERKERQRNRKRGGFKTSLSPSVLSFLSGFSFTVEASRGRC</sequence>
<feature type="compositionally biased region" description="Basic and acidic residues" evidence="1">
    <location>
        <begin position="8"/>
        <end position="19"/>
    </location>
</feature>
<evidence type="ECO:0000256" key="1">
    <source>
        <dbReference type="SAM" id="MobiDB-lite"/>
    </source>
</evidence>
<feature type="region of interest" description="Disordered" evidence="1">
    <location>
        <begin position="1"/>
        <end position="77"/>
    </location>
</feature>
<evidence type="ECO:0000313" key="2">
    <source>
        <dbReference type="EMBL" id="KAL3059346.1"/>
    </source>
</evidence>
<name>A0ABD2GZE5_PAGBO</name>